<dbReference type="InterPro" id="IPR041247">
    <property type="entry name" value="Rad52_fam"/>
</dbReference>
<gene>
    <name evidence="5" type="ORF">dnl_47370</name>
</gene>
<evidence type="ECO:0000256" key="3">
    <source>
        <dbReference type="ARBA" id="ARBA00023204"/>
    </source>
</evidence>
<dbReference type="GO" id="GO:0006281">
    <property type="term" value="P:DNA repair"/>
    <property type="evidence" value="ECO:0007669"/>
    <property type="project" value="UniProtKB-KW"/>
</dbReference>
<keyword evidence="2" id="KW-0227">DNA damage</keyword>
<keyword evidence="6" id="KW-1185">Reference proteome</keyword>
<evidence type="ECO:0000256" key="1">
    <source>
        <dbReference type="ARBA" id="ARBA00006638"/>
    </source>
</evidence>
<proteinExistence type="inferred from homology"/>
<organism evidence="5 6">
    <name type="scientific">Desulfonema limicola</name>
    <dbReference type="NCBI Taxonomy" id="45656"/>
    <lineage>
        <taxon>Bacteria</taxon>
        <taxon>Pseudomonadati</taxon>
        <taxon>Thermodesulfobacteriota</taxon>
        <taxon>Desulfobacteria</taxon>
        <taxon>Desulfobacterales</taxon>
        <taxon>Desulfococcaceae</taxon>
        <taxon>Desulfonema</taxon>
    </lineage>
</organism>
<dbReference type="Pfam" id="PF04098">
    <property type="entry name" value="Rad52_Rad22"/>
    <property type="match status" value="1"/>
</dbReference>
<comment type="similarity">
    <text evidence="1">Belongs to the RAD52 family.</text>
</comment>
<dbReference type="EMBL" id="CP061799">
    <property type="protein sequence ID" value="QTA82362.1"/>
    <property type="molecule type" value="Genomic_DNA"/>
</dbReference>
<keyword evidence="3" id="KW-0234">DNA repair</keyword>
<evidence type="ECO:0000256" key="4">
    <source>
        <dbReference type="SAM" id="MobiDB-lite"/>
    </source>
</evidence>
<evidence type="ECO:0000313" key="5">
    <source>
        <dbReference type="EMBL" id="QTA82362.1"/>
    </source>
</evidence>
<reference evidence="5" key="1">
    <citation type="journal article" date="2021" name="Microb. Physiol.">
        <title>Proteogenomic Insights into the Physiology of Marine, Sulfate-Reducing, Filamentous Desulfonema limicola and Desulfonema magnum.</title>
        <authorList>
            <person name="Schnaars V."/>
            <person name="Wohlbrand L."/>
            <person name="Scheve S."/>
            <person name="Hinrichs C."/>
            <person name="Reinhardt R."/>
            <person name="Rabus R."/>
        </authorList>
    </citation>
    <scope>NUCLEOTIDE SEQUENCE</scope>
    <source>
        <strain evidence="5">5ac10</strain>
    </source>
</reference>
<dbReference type="AlphaFoldDB" id="A0A975GIA9"/>
<name>A0A975GIA9_9BACT</name>
<feature type="region of interest" description="Disordered" evidence="4">
    <location>
        <begin position="1"/>
        <end position="26"/>
    </location>
</feature>
<sequence>MKSKTGLKTRSSLKDFNKTLTKNTQGGKTMTTNPLAYINLEDLRKPFPEYDIEWRVQRAGVSGNNKPWAMVLAYVTNRAIMDRLDMVVGPTSWKNKYKAGPEGGTLCGLSIKIGSEWITKWDGAENTHIEAVKGGLSGAMKRSAVHWGIGRYLYKLEATFAIITPNGKYYQKEKKNQYPSFKWNPPNLPAWAVARPEESKTVPKNYNTPIQSAPQDTPGKTMIDGVQHRILEDAITNLAILHKLDKVQFRTRVQAFCKKKWGINNWWINNRPGIDVDNYNILMNKLGEFANKMKQENKEMDNLASHPHHDRIGDA</sequence>
<dbReference type="Proteomes" id="UP000663720">
    <property type="component" value="Chromosome"/>
</dbReference>
<evidence type="ECO:0000256" key="2">
    <source>
        <dbReference type="ARBA" id="ARBA00022763"/>
    </source>
</evidence>
<protein>
    <submittedName>
        <fullName evidence="5">DNA repair protein Rad52/59/22 domain-containing protein</fullName>
    </submittedName>
</protein>
<dbReference type="KEGG" id="dli:dnl_47370"/>
<evidence type="ECO:0000313" key="6">
    <source>
        <dbReference type="Proteomes" id="UP000663720"/>
    </source>
</evidence>
<accession>A0A975GIA9</accession>